<keyword evidence="12 16" id="KW-0472">Membrane</keyword>
<dbReference type="GO" id="GO:0000155">
    <property type="term" value="F:phosphorelay sensor kinase activity"/>
    <property type="evidence" value="ECO:0007669"/>
    <property type="project" value="InterPro"/>
</dbReference>
<dbReference type="InterPro" id="IPR003661">
    <property type="entry name" value="HisK_dim/P_dom"/>
</dbReference>
<dbReference type="SMART" id="SM00304">
    <property type="entry name" value="HAMP"/>
    <property type="match status" value="1"/>
</dbReference>
<dbReference type="Proteomes" id="UP000001693">
    <property type="component" value="Chromosome"/>
</dbReference>
<dbReference type="SMART" id="SM00387">
    <property type="entry name" value="HATPase_c"/>
    <property type="match status" value="1"/>
</dbReference>
<dbReference type="GO" id="GO:0005524">
    <property type="term" value="F:ATP binding"/>
    <property type="evidence" value="ECO:0007669"/>
    <property type="project" value="UniProtKB-KW"/>
</dbReference>
<dbReference type="eggNOG" id="COG3850">
    <property type="taxonomic scope" value="Bacteria"/>
</dbReference>
<dbReference type="InterPro" id="IPR004358">
    <property type="entry name" value="Sig_transdc_His_kin-like_C"/>
</dbReference>
<evidence type="ECO:0000256" key="14">
    <source>
        <dbReference type="ARBA" id="ARBA00058004"/>
    </source>
</evidence>
<evidence type="ECO:0000313" key="19">
    <source>
        <dbReference type="EMBL" id="ACB32322.1"/>
    </source>
</evidence>
<evidence type="ECO:0000313" key="20">
    <source>
        <dbReference type="Proteomes" id="UP000001693"/>
    </source>
</evidence>
<feature type="domain" description="Histidine kinase" evidence="17">
    <location>
        <begin position="284"/>
        <end position="504"/>
    </location>
</feature>
<organism evidence="19 20">
    <name type="scientific">Leptothrix cholodnii (strain ATCC 51168 / LMG 8142 / SP-6)</name>
    <name type="common">Leptothrix discophora (strain SP-6)</name>
    <dbReference type="NCBI Taxonomy" id="395495"/>
    <lineage>
        <taxon>Bacteria</taxon>
        <taxon>Pseudomonadati</taxon>
        <taxon>Pseudomonadota</taxon>
        <taxon>Betaproteobacteria</taxon>
        <taxon>Burkholderiales</taxon>
        <taxon>Sphaerotilaceae</taxon>
        <taxon>Leptothrix</taxon>
    </lineage>
</organism>
<dbReference type="EMBL" id="CP001013">
    <property type="protein sequence ID" value="ACB32322.1"/>
    <property type="molecule type" value="Genomic_DNA"/>
</dbReference>
<dbReference type="CDD" id="cd16922">
    <property type="entry name" value="HATPase_EvgS-ArcB-TorS-like"/>
    <property type="match status" value="1"/>
</dbReference>
<dbReference type="HOGENOM" id="CLU_000445_89_6_4"/>
<dbReference type="InterPro" id="IPR005467">
    <property type="entry name" value="His_kinase_dom"/>
</dbReference>
<comment type="catalytic activity">
    <reaction evidence="1">
        <text>ATP + protein L-histidine = ADP + protein N-phospho-L-histidine.</text>
        <dbReference type="EC" id="2.7.13.3"/>
    </reaction>
</comment>
<dbReference type="FunFam" id="3.30.565.10:FF:000010">
    <property type="entry name" value="Sensor histidine kinase RcsC"/>
    <property type="match status" value="1"/>
</dbReference>
<keyword evidence="8 19" id="KW-0418">Kinase</keyword>
<evidence type="ECO:0000256" key="1">
    <source>
        <dbReference type="ARBA" id="ARBA00000085"/>
    </source>
</evidence>
<reference evidence="19 20" key="1">
    <citation type="submission" date="2008-03" db="EMBL/GenBank/DDBJ databases">
        <title>Complete sequence of Leptothrix cholodnii SP-6.</title>
        <authorList>
            <consortium name="US DOE Joint Genome Institute"/>
            <person name="Copeland A."/>
            <person name="Lucas S."/>
            <person name="Lapidus A."/>
            <person name="Glavina del Rio T."/>
            <person name="Dalin E."/>
            <person name="Tice H."/>
            <person name="Bruce D."/>
            <person name="Goodwin L."/>
            <person name="Pitluck S."/>
            <person name="Chertkov O."/>
            <person name="Brettin T."/>
            <person name="Detter J.C."/>
            <person name="Han C."/>
            <person name="Kuske C.R."/>
            <person name="Schmutz J."/>
            <person name="Larimer F."/>
            <person name="Land M."/>
            <person name="Hauser L."/>
            <person name="Kyrpides N."/>
            <person name="Lykidis A."/>
            <person name="Emerson D."/>
            <person name="Richardson P."/>
        </authorList>
    </citation>
    <scope>NUCLEOTIDE SEQUENCE [LARGE SCALE GENOMIC DNA]</scope>
    <source>
        <strain evidence="20">ATCC 51168 / LMG 8142 / SP-6</strain>
    </source>
</reference>
<dbReference type="InterPro" id="IPR024478">
    <property type="entry name" value="HlyB_4HB_MCP"/>
</dbReference>
<dbReference type="Pfam" id="PF00512">
    <property type="entry name" value="HisKA"/>
    <property type="match status" value="1"/>
</dbReference>
<dbReference type="SMART" id="SM00388">
    <property type="entry name" value="HisKA"/>
    <property type="match status" value="1"/>
</dbReference>
<keyword evidence="4" id="KW-0597">Phosphoprotein</keyword>
<keyword evidence="13" id="KW-0131">Cell cycle</keyword>
<evidence type="ECO:0000256" key="12">
    <source>
        <dbReference type="ARBA" id="ARBA00023136"/>
    </source>
</evidence>
<dbReference type="GO" id="GO:0016020">
    <property type="term" value="C:membrane"/>
    <property type="evidence" value="ECO:0007669"/>
    <property type="project" value="UniProtKB-SubCell"/>
</dbReference>
<evidence type="ECO:0000259" key="17">
    <source>
        <dbReference type="PROSITE" id="PS50109"/>
    </source>
</evidence>
<dbReference type="EC" id="2.7.13.3" evidence="3"/>
<dbReference type="Pfam" id="PF00672">
    <property type="entry name" value="HAMP"/>
    <property type="match status" value="1"/>
</dbReference>
<evidence type="ECO:0000256" key="5">
    <source>
        <dbReference type="ARBA" id="ARBA00022679"/>
    </source>
</evidence>
<keyword evidence="11" id="KW-0843">Virulence</keyword>
<evidence type="ECO:0000256" key="6">
    <source>
        <dbReference type="ARBA" id="ARBA00022729"/>
    </source>
</evidence>
<sequence>MTSPLLPGLPRAVARLPLSIRSKLSGVLLAIVGLLIAIGSVGLYELGEVNARTEDLVRLQRKVAAFRQIQQDTMGQLHNVANVMLAPDERTLETTLRQLSQFGYDLDRLQFVSTDEAELYARVRHDYDAFIGEVGAVIALVRSGRLAEAREAQARRAVPLAERLERMTNELVNRAEADMLAQVDAGAAGYARSRALVLSIAAGSVVLALLLGYALSWSLVEPVREMDARLAEIAAGQFERRIDIPNRDELGALAADLNRMSAELGRLVREVEAANRNKSAFLANMSHELRTPLNAIIGFSEVLIEQMFGEVNAKQLEYLRDIHASGHHLLTLINDVLDLSKIEAGRMELQPSRFHLPELLDNSLTLVRERAANHGLRLTLDVQDGLGDWVADPRKIKQVVVNLLSNAVKFTPAGGHVTLRARRIDAGTAEIAVIDTGVGIAPEEQAQVFEEFRQAGTDPLRKSEGTGLGLALARRFVELHGGTLRVDSAPGRGSTFAFTLPDRTLEPT</sequence>
<evidence type="ECO:0000256" key="7">
    <source>
        <dbReference type="ARBA" id="ARBA00022741"/>
    </source>
</evidence>
<keyword evidence="20" id="KW-1185">Reference proteome</keyword>
<evidence type="ECO:0000256" key="15">
    <source>
        <dbReference type="ARBA" id="ARBA00070152"/>
    </source>
</evidence>
<dbReference type="SUPFAM" id="SSF158472">
    <property type="entry name" value="HAMP domain-like"/>
    <property type="match status" value="1"/>
</dbReference>
<dbReference type="Pfam" id="PF02518">
    <property type="entry name" value="HATPase_c"/>
    <property type="match status" value="1"/>
</dbReference>
<feature type="transmembrane region" description="Helical" evidence="16">
    <location>
        <begin position="195"/>
        <end position="220"/>
    </location>
</feature>
<dbReference type="PROSITE" id="PS50109">
    <property type="entry name" value="HIS_KIN"/>
    <property type="match status" value="1"/>
</dbReference>
<dbReference type="InterPro" id="IPR003660">
    <property type="entry name" value="HAMP_dom"/>
</dbReference>
<evidence type="ECO:0000256" key="16">
    <source>
        <dbReference type="SAM" id="Phobius"/>
    </source>
</evidence>
<gene>
    <name evidence="19" type="ordered locus">Lcho_0047</name>
</gene>
<dbReference type="Gene3D" id="3.30.565.10">
    <property type="entry name" value="Histidine kinase-like ATPase, C-terminal domain"/>
    <property type="match status" value="1"/>
</dbReference>
<dbReference type="InterPro" id="IPR003594">
    <property type="entry name" value="HATPase_dom"/>
</dbReference>
<dbReference type="InterPro" id="IPR050736">
    <property type="entry name" value="Sensor_HK_Regulatory"/>
</dbReference>
<evidence type="ECO:0000256" key="3">
    <source>
        <dbReference type="ARBA" id="ARBA00012438"/>
    </source>
</evidence>
<keyword evidence="10" id="KW-0902">Two-component regulatory system</keyword>
<proteinExistence type="predicted"/>
<dbReference type="FunFam" id="1.10.287.130:FF:000038">
    <property type="entry name" value="Sensory transduction histidine kinase"/>
    <property type="match status" value="1"/>
</dbReference>
<dbReference type="AlphaFoldDB" id="B1Y592"/>
<dbReference type="SUPFAM" id="SSF55874">
    <property type="entry name" value="ATPase domain of HSP90 chaperone/DNA topoisomerase II/histidine kinase"/>
    <property type="match status" value="1"/>
</dbReference>
<dbReference type="InterPro" id="IPR036097">
    <property type="entry name" value="HisK_dim/P_sf"/>
</dbReference>
<dbReference type="PANTHER" id="PTHR43711:SF31">
    <property type="entry name" value="HISTIDINE KINASE"/>
    <property type="match status" value="1"/>
</dbReference>
<keyword evidence="5 19" id="KW-0808">Transferase</keyword>
<keyword evidence="16" id="KW-0812">Transmembrane</keyword>
<dbReference type="SUPFAM" id="SSF47384">
    <property type="entry name" value="Homodimeric domain of signal transducing histidine kinase"/>
    <property type="match status" value="1"/>
</dbReference>
<dbReference type="CDD" id="cd06225">
    <property type="entry name" value="HAMP"/>
    <property type="match status" value="1"/>
</dbReference>
<keyword evidence="6" id="KW-0732">Signal</keyword>
<dbReference type="Gene3D" id="1.10.287.130">
    <property type="match status" value="1"/>
</dbReference>
<evidence type="ECO:0000256" key="4">
    <source>
        <dbReference type="ARBA" id="ARBA00022553"/>
    </source>
</evidence>
<keyword evidence="7" id="KW-0547">Nucleotide-binding</keyword>
<dbReference type="PROSITE" id="PS50885">
    <property type="entry name" value="HAMP"/>
    <property type="match status" value="1"/>
</dbReference>
<evidence type="ECO:0000259" key="18">
    <source>
        <dbReference type="PROSITE" id="PS50885"/>
    </source>
</evidence>
<dbReference type="eggNOG" id="COG2205">
    <property type="taxonomic scope" value="Bacteria"/>
</dbReference>
<keyword evidence="16" id="KW-1133">Transmembrane helix</keyword>
<dbReference type="OrthoDB" id="9810730at2"/>
<feature type="transmembrane region" description="Helical" evidence="16">
    <location>
        <begin position="24"/>
        <end position="44"/>
    </location>
</feature>
<comment type="subcellular location">
    <subcellularLocation>
        <location evidence="2">Membrane</location>
    </subcellularLocation>
</comment>
<dbReference type="Gene3D" id="6.10.340.10">
    <property type="match status" value="1"/>
</dbReference>
<evidence type="ECO:0000256" key="2">
    <source>
        <dbReference type="ARBA" id="ARBA00004370"/>
    </source>
</evidence>
<dbReference type="Pfam" id="PF12729">
    <property type="entry name" value="4HB_MCP_1"/>
    <property type="match status" value="1"/>
</dbReference>
<accession>B1Y592</accession>
<dbReference type="CDD" id="cd00082">
    <property type="entry name" value="HisKA"/>
    <property type="match status" value="1"/>
</dbReference>
<protein>
    <recommendedName>
        <fullName evidence="15">Virulence sensor protein BvgS</fullName>
        <ecNumber evidence="3">2.7.13.3</ecNumber>
    </recommendedName>
</protein>
<dbReference type="STRING" id="395495.Lcho_0047"/>
<keyword evidence="9" id="KW-0067">ATP-binding</keyword>
<dbReference type="InterPro" id="IPR036890">
    <property type="entry name" value="HATPase_C_sf"/>
</dbReference>
<name>B1Y592_LEPCP</name>
<dbReference type="KEGG" id="lch:Lcho_0047"/>
<comment type="function">
    <text evidence="14">Member of the two-component regulatory system BvgS/BvgA. Phosphorylates BvgA via a four-step phosphorelay in response to environmental signals.</text>
</comment>
<evidence type="ECO:0000256" key="9">
    <source>
        <dbReference type="ARBA" id="ARBA00022840"/>
    </source>
</evidence>
<evidence type="ECO:0000256" key="10">
    <source>
        <dbReference type="ARBA" id="ARBA00023012"/>
    </source>
</evidence>
<dbReference type="PANTHER" id="PTHR43711">
    <property type="entry name" value="TWO-COMPONENT HISTIDINE KINASE"/>
    <property type="match status" value="1"/>
</dbReference>
<evidence type="ECO:0000256" key="13">
    <source>
        <dbReference type="ARBA" id="ARBA00023306"/>
    </source>
</evidence>
<dbReference type="PRINTS" id="PR00344">
    <property type="entry name" value="BCTRLSENSOR"/>
</dbReference>
<dbReference type="RefSeq" id="WP_012345084.1">
    <property type="nucleotide sequence ID" value="NC_010524.1"/>
</dbReference>
<evidence type="ECO:0000256" key="8">
    <source>
        <dbReference type="ARBA" id="ARBA00022777"/>
    </source>
</evidence>
<feature type="domain" description="HAMP" evidence="18">
    <location>
        <begin position="217"/>
        <end position="269"/>
    </location>
</feature>
<evidence type="ECO:0000256" key="11">
    <source>
        <dbReference type="ARBA" id="ARBA00023026"/>
    </source>
</evidence>